<dbReference type="Proteomes" id="UP001165565">
    <property type="component" value="Unassembled WGS sequence"/>
</dbReference>
<gene>
    <name evidence="1" type="ORF">NEE01_21135</name>
</gene>
<keyword evidence="2" id="KW-1185">Reference proteome</keyword>
<dbReference type="RefSeq" id="WP_265271240.1">
    <property type="nucleotide sequence ID" value="NZ_JANFAV010000020.1"/>
</dbReference>
<comment type="caution">
    <text evidence="1">The sequence shown here is derived from an EMBL/GenBank/DDBJ whole genome shotgun (WGS) entry which is preliminary data.</text>
</comment>
<evidence type="ECO:0000313" key="1">
    <source>
        <dbReference type="EMBL" id="MCW6537290.1"/>
    </source>
</evidence>
<evidence type="ECO:0000313" key="2">
    <source>
        <dbReference type="Proteomes" id="UP001165565"/>
    </source>
</evidence>
<sequence length="106" mass="11627">MNLVKAAVILVFGATISLPSLVGGQTRSGHDSAAVYGARLNAKGQPAALNRNRVNNRINDRIGNRLSLRIERYRPDINPTAAFRAIQDDKTRINPVIAQPPQDNRE</sequence>
<proteinExistence type="predicted"/>
<dbReference type="EMBL" id="JANFAV010000020">
    <property type="protein sequence ID" value="MCW6537290.1"/>
    <property type="molecule type" value="Genomic_DNA"/>
</dbReference>
<protein>
    <submittedName>
        <fullName evidence="1">Uncharacterized protein</fullName>
    </submittedName>
</protein>
<reference evidence="1" key="1">
    <citation type="submission" date="2022-06" db="EMBL/GenBank/DDBJ databases">
        <title>Sphingomonas sp. nov. isolated from rhizosphere soil of tomato.</title>
        <authorList>
            <person name="Dong H."/>
            <person name="Gao R."/>
        </authorList>
    </citation>
    <scope>NUCLEOTIDE SEQUENCE</scope>
    <source>
        <strain evidence="1">MMSM24</strain>
    </source>
</reference>
<organism evidence="1 2">
    <name type="scientific">Sphingomonas lycopersici</name>
    <dbReference type="NCBI Taxonomy" id="2951807"/>
    <lineage>
        <taxon>Bacteria</taxon>
        <taxon>Pseudomonadati</taxon>
        <taxon>Pseudomonadota</taxon>
        <taxon>Alphaproteobacteria</taxon>
        <taxon>Sphingomonadales</taxon>
        <taxon>Sphingomonadaceae</taxon>
        <taxon>Sphingomonas</taxon>
    </lineage>
</organism>
<dbReference type="AlphaFoldDB" id="A0AA42CS19"/>
<accession>A0AA42CS19</accession>
<name>A0AA42CS19_9SPHN</name>